<dbReference type="RefSeq" id="WP_014792506.1">
    <property type="nucleotide sequence ID" value="NC_018017.1"/>
</dbReference>
<keyword evidence="2" id="KW-0413">Isomerase</keyword>
<evidence type="ECO:0000256" key="2">
    <source>
        <dbReference type="ARBA" id="ARBA00023235"/>
    </source>
</evidence>
<dbReference type="AlphaFoldDB" id="I4A4X8"/>
<evidence type="ECO:0000256" key="1">
    <source>
        <dbReference type="ARBA" id="ARBA00007847"/>
    </source>
</evidence>
<dbReference type="HOGENOM" id="CLU_055360_2_2_9"/>
<dbReference type="InterPro" id="IPR015942">
    <property type="entry name" value="Asp/Glu/hydantoin_racemase"/>
</dbReference>
<reference evidence="3 4" key="2">
    <citation type="journal article" date="2015" name="J. Bacteriol.">
        <title>Genomic, proteomic, and biochemical analysis of the organohalide respiratory pathway in Desulfitobacterium dehalogenans.</title>
        <authorList>
            <person name="Kruse T."/>
            <person name="van de Pas B.A."/>
            <person name="Atteia A."/>
            <person name="Krab K."/>
            <person name="Hagen W.R."/>
            <person name="Goodwin L."/>
            <person name="Chain P."/>
            <person name="Boeren S."/>
            <person name="Maphosa F."/>
            <person name="Schraa G."/>
            <person name="de Vos W.M."/>
            <person name="van der Oost J."/>
            <person name="Smidt H."/>
            <person name="Stams A.J."/>
        </authorList>
    </citation>
    <scope>NUCLEOTIDE SEQUENCE [LARGE SCALE GENOMIC DNA]</scope>
    <source>
        <strain evidence="4">ATCC 51507 / DSM 9161 / JW/IU-DC1</strain>
    </source>
</reference>
<dbReference type="InterPro" id="IPR004380">
    <property type="entry name" value="Asp_race"/>
</dbReference>
<dbReference type="InterPro" id="IPR018187">
    <property type="entry name" value="Asp/Glu_racemase_AS_1"/>
</dbReference>
<keyword evidence="4" id="KW-1185">Reference proteome</keyword>
<dbReference type="Gene3D" id="3.40.50.1860">
    <property type="match status" value="2"/>
</dbReference>
<dbReference type="PANTHER" id="PTHR21198:SF7">
    <property type="entry name" value="ASPARTATE-GLUTAMATE RACEMASE FAMILY"/>
    <property type="match status" value="1"/>
</dbReference>
<comment type="similarity">
    <text evidence="1">Belongs to the aspartate/glutamate racemases family.</text>
</comment>
<dbReference type="Pfam" id="PF01177">
    <property type="entry name" value="Asp_Glu_race"/>
    <property type="match status" value="1"/>
</dbReference>
<dbReference type="Proteomes" id="UP000006053">
    <property type="component" value="Chromosome"/>
</dbReference>
<dbReference type="InterPro" id="IPR001920">
    <property type="entry name" value="Asp/Glu_race"/>
</dbReference>
<evidence type="ECO:0000313" key="3">
    <source>
        <dbReference type="EMBL" id="AFL99012.1"/>
    </source>
</evidence>
<dbReference type="SUPFAM" id="SSF53681">
    <property type="entry name" value="Aspartate/glutamate racemase"/>
    <property type="match status" value="2"/>
</dbReference>
<dbReference type="PANTHER" id="PTHR21198">
    <property type="entry name" value="GLUTAMATE RACEMASE"/>
    <property type="match status" value="1"/>
</dbReference>
<dbReference type="GO" id="GO:0047661">
    <property type="term" value="F:amino-acid racemase activity"/>
    <property type="evidence" value="ECO:0007669"/>
    <property type="project" value="InterPro"/>
</dbReference>
<sequence length="236" mass="26468">MNKVIGILGGMGPLATVDMFNKIVTLTEATRDQDHIHLIIDNYPGIPNRLDFLLGDGESPEKAMVESALKLQSMGADAIIMPCNTAHYFYDAIKKHLRIDFINMIEETAKEIKKESTRCKKIGLLATRGTYNTGVYDKTFASYDMEVIKPDEEGRQAIADLILAIKVGQDTFDLTSIYRVIAQLKKKNAEILVLGCTELPIAFEKFNINEKYIDPTKILACSAIRYAERKVRESSN</sequence>
<dbReference type="OrthoDB" id="9803739at2"/>
<reference evidence="4" key="1">
    <citation type="submission" date="2012-06" db="EMBL/GenBank/DDBJ databases">
        <title>Complete sequence of Desulfitobacterium dehalogenans ATCC 51507.</title>
        <authorList>
            <person name="Lucas S."/>
            <person name="Han J."/>
            <person name="Lapidus A."/>
            <person name="Cheng J.-F."/>
            <person name="Goodwin L."/>
            <person name="Pitluck S."/>
            <person name="Peters L."/>
            <person name="Ovchinnikova G."/>
            <person name="Teshima H."/>
            <person name="Detter J.C."/>
            <person name="Han C."/>
            <person name="Tapia R."/>
            <person name="Land M."/>
            <person name="Hauser L."/>
            <person name="Kyrpides N."/>
            <person name="Ivanova N."/>
            <person name="Pagani I."/>
            <person name="Kruse T."/>
            <person name="de Vos W.M."/>
            <person name="Smidt H."/>
            <person name="Woyke T."/>
        </authorList>
    </citation>
    <scope>NUCLEOTIDE SEQUENCE [LARGE SCALE GENOMIC DNA]</scope>
    <source>
        <strain evidence="4">ATCC 51507 / DSM 9161 / JW/IU-DC1</strain>
    </source>
</reference>
<dbReference type="PROSITE" id="PS00923">
    <property type="entry name" value="ASP_GLU_RACEMASE_1"/>
    <property type="match status" value="1"/>
</dbReference>
<dbReference type="NCBIfam" id="TIGR00035">
    <property type="entry name" value="asp_race"/>
    <property type="match status" value="1"/>
</dbReference>
<proteinExistence type="inferred from homology"/>
<dbReference type="eggNOG" id="COG1794">
    <property type="taxonomic scope" value="Bacteria"/>
</dbReference>
<dbReference type="KEGG" id="ddh:Desde_0555"/>
<accession>I4A4X8</accession>
<dbReference type="STRING" id="756499.Desde_0555"/>
<name>I4A4X8_DESDJ</name>
<organism evidence="3 4">
    <name type="scientific">Desulfitobacterium dehalogenans (strain ATCC 51507 / DSM 9161 / JW/IU-DC1)</name>
    <dbReference type="NCBI Taxonomy" id="756499"/>
    <lineage>
        <taxon>Bacteria</taxon>
        <taxon>Bacillati</taxon>
        <taxon>Bacillota</taxon>
        <taxon>Clostridia</taxon>
        <taxon>Eubacteriales</taxon>
        <taxon>Desulfitobacteriaceae</taxon>
        <taxon>Desulfitobacterium</taxon>
    </lineage>
</organism>
<dbReference type="EMBL" id="CP003348">
    <property type="protein sequence ID" value="AFL99012.1"/>
    <property type="molecule type" value="Genomic_DNA"/>
</dbReference>
<protein>
    <submittedName>
        <fullName evidence="3">Aspartate racemase</fullName>
    </submittedName>
</protein>
<evidence type="ECO:0000313" key="4">
    <source>
        <dbReference type="Proteomes" id="UP000006053"/>
    </source>
</evidence>
<gene>
    <name evidence="3" type="ordered locus">Desde_0555</name>
</gene>